<accession>A0ABV8JHY9</accession>
<organism evidence="3 4">
    <name type="scientific">Euzebyella saccharophila</name>
    <dbReference type="NCBI Taxonomy" id="679664"/>
    <lineage>
        <taxon>Bacteria</taxon>
        <taxon>Pseudomonadati</taxon>
        <taxon>Bacteroidota</taxon>
        <taxon>Flavobacteriia</taxon>
        <taxon>Flavobacteriales</taxon>
        <taxon>Flavobacteriaceae</taxon>
        <taxon>Euzebyella</taxon>
    </lineage>
</organism>
<feature type="transmembrane region" description="Helical" evidence="2">
    <location>
        <begin position="123"/>
        <end position="144"/>
    </location>
</feature>
<keyword evidence="2" id="KW-0472">Membrane</keyword>
<dbReference type="RefSeq" id="WP_192462637.1">
    <property type="nucleotide sequence ID" value="NZ_JACYFJ010000004.1"/>
</dbReference>
<keyword evidence="4" id="KW-1185">Reference proteome</keyword>
<feature type="transmembrane region" description="Helical" evidence="2">
    <location>
        <begin position="261"/>
        <end position="280"/>
    </location>
</feature>
<feature type="transmembrane region" description="Helical" evidence="2">
    <location>
        <begin position="175"/>
        <end position="194"/>
    </location>
</feature>
<comment type="caution">
    <text evidence="3">The sequence shown here is derived from an EMBL/GenBank/DDBJ whole genome shotgun (WGS) entry which is preliminary data.</text>
</comment>
<reference evidence="4" key="1">
    <citation type="journal article" date="2019" name="Int. J. Syst. Evol. Microbiol.">
        <title>The Global Catalogue of Microorganisms (GCM) 10K type strain sequencing project: providing services to taxonomists for standard genome sequencing and annotation.</title>
        <authorList>
            <consortium name="The Broad Institute Genomics Platform"/>
            <consortium name="The Broad Institute Genome Sequencing Center for Infectious Disease"/>
            <person name="Wu L."/>
            <person name="Ma J."/>
        </authorList>
    </citation>
    <scope>NUCLEOTIDE SEQUENCE [LARGE SCALE GENOMIC DNA]</scope>
    <source>
        <strain evidence="4">CECT 7477</strain>
    </source>
</reference>
<dbReference type="EMBL" id="JBHSAW010000001">
    <property type="protein sequence ID" value="MFC4094408.1"/>
    <property type="molecule type" value="Genomic_DNA"/>
</dbReference>
<keyword evidence="2" id="KW-0812">Transmembrane</keyword>
<dbReference type="PANTHER" id="PTHR36838:SF3">
    <property type="entry name" value="TRANSPORTER AUXIN EFFLUX CARRIER EC FAMILY"/>
    <property type="match status" value="1"/>
</dbReference>
<keyword evidence="1" id="KW-0813">Transport</keyword>
<feature type="transmembrane region" description="Helical" evidence="2">
    <location>
        <begin position="96"/>
        <end position="117"/>
    </location>
</feature>
<feature type="transmembrane region" description="Helical" evidence="2">
    <location>
        <begin position="237"/>
        <end position="255"/>
    </location>
</feature>
<evidence type="ECO:0000313" key="4">
    <source>
        <dbReference type="Proteomes" id="UP001595814"/>
    </source>
</evidence>
<evidence type="ECO:0000256" key="1">
    <source>
        <dbReference type="ARBA" id="ARBA00022448"/>
    </source>
</evidence>
<dbReference type="Proteomes" id="UP001595814">
    <property type="component" value="Unassembled WGS sequence"/>
</dbReference>
<feature type="transmembrane region" description="Helical" evidence="2">
    <location>
        <begin position="33"/>
        <end position="51"/>
    </location>
</feature>
<sequence length="384" mass="42008">MNFALQNTLELLLIIGLGLLLQKKVAKQDLKGVKTIILSIALPAVIFVALLKIKLESSLIVFPLLALTFNLVMLASSKYLLNATLSKKEESKRRTVIMLIPSLAPGLSCFPFIVLYLGDDSLALAALADVGNKIFVLILLYMLAMNWYRKRSLQDAKASTSSKLKSLALSLLKEPINMVIIVGLLLLSFGLNMASLPEFLQNTIGSLKTIMTPLILLFIGMAVRLKGGEFGTIVSLLARRAGITFILSAIFVFAFPALSPALILLLVVFPQSSCSFWPFAHMSAVSSFEDNDGQKEPTFDINFAVNILACSLPFSTILIIGIFSFSEYFMNPTIILSAGVFLTTISFIPSLVSKIKRAREEKLESDNCRSYASFNATPQTSDES</sequence>
<feature type="transmembrane region" description="Helical" evidence="2">
    <location>
        <begin position="206"/>
        <end position="225"/>
    </location>
</feature>
<gene>
    <name evidence="3" type="ORF">ACFOUT_00880</name>
</gene>
<feature type="transmembrane region" description="Helical" evidence="2">
    <location>
        <begin position="329"/>
        <end position="352"/>
    </location>
</feature>
<protein>
    <submittedName>
        <fullName evidence="3">Permease</fullName>
    </submittedName>
</protein>
<evidence type="ECO:0000313" key="3">
    <source>
        <dbReference type="EMBL" id="MFC4094408.1"/>
    </source>
</evidence>
<keyword evidence="2" id="KW-1133">Transmembrane helix</keyword>
<feature type="transmembrane region" description="Helical" evidence="2">
    <location>
        <begin position="6"/>
        <end position="21"/>
    </location>
</feature>
<dbReference type="PANTHER" id="PTHR36838">
    <property type="entry name" value="AUXIN EFFLUX CARRIER FAMILY PROTEIN"/>
    <property type="match status" value="1"/>
</dbReference>
<feature type="transmembrane region" description="Helical" evidence="2">
    <location>
        <begin position="57"/>
        <end position="75"/>
    </location>
</feature>
<evidence type="ECO:0000256" key="2">
    <source>
        <dbReference type="SAM" id="Phobius"/>
    </source>
</evidence>
<name>A0ABV8JHY9_9FLAO</name>
<proteinExistence type="predicted"/>
<feature type="transmembrane region" description="Helical" evidence="2">
    <location>
        <begin position="301"/>
        <end position="323"/>
    </location>
</feature>